<comment type="caution">
    <text evidence="2">The sequence shown here is derived from an EMBL/GenBank/DDBJ whole genome shotgun (WGS) entry which is preliminary data.</text>
</comment>
<feature type="transmembrane region" description="Helical" evidence="1">
    <location>
        <begin position="21"/>
        <end position="39"/>
    </location>
</feature>
<evidence type="ECO:0000313" key="3">
    <source>
        <dbReference type="Proteomes" id="UP001596254"/>
    </source>
</evidence>
<feature type="transmembrane region" description="Helical" evidence="1">
    <location>
        <begin position="222"/>
        <end position="240"/>
    </location>
</feature>
<gene>
    <name evidence="2" type="ORF">ACFP1G_01605</name>
</gene>
<feature type="transmembrane region" description="Helical" evidence="1">
    <location>
        <begin position="188"/>
        <end position="210"/>
    </location>
</feature>
<keyword evidence="1" id="KW-0812">Transmembrane</keyword>
<feature type="transmembrane region" description="Helical" evidence="1">
    <location>
        <begin position="98"/>
        <end position="123"/>
    </location>
</feature>
<evidence type="ECO:0000313" key="2">
    <source>
        <dbReference type="EMBL" id="MFC6206172.1"/>
    </source>
</evidence>
<evidence type="ECO:0000256" key="1">
    <source>
        <dbReference type="SAM" id="Phobius"/>
    </source>
</evidence>
<sequence length="252" mass="28339">MWRKLRTLSKFEWQMTWADKSILFFTLIAPTIYFVVAAVNTNGHPLGTGNALVQLTGYWAYIVLVGVLNGFEFGLINLRETNFLKMFTVIAGDRRLIFYSNLAIQTLFIQIEMVCFDAVVVALDPTTIQYLPDMAAALLLNFLLVPIIAGFTNFFLLMPIKGNTIALIVMGYIAVGMLLINVSLPNEWALNILLTSLNPCSYVVLFYAAFLNLAHATTGFNGTMLVVVGLFYLMVGYYPVRHMRLQSQTSRY</sequence>
<evidence type="ECO:0008006" key="4">
    <source>
        <dbReference type="Google" id="ProtNLM"/>
    </source>
</evidence>
<protein>
    <recommendedName>
        <fullName evidence="4">ABC transporter permease</fullName>
    </recommendedName>
</protein>
<dbReference type="RefSeq" id="WP_125694555.1">
    <property type="nucleotide sequence ID" value="NZ_JBHSSK010000005.1"/>
</dbReference>
<reference evidence="3" key="1">
    <citation type="journal article" date="2019" name="Int. J. Syst. Evol. Microbiol.">
        <title>The Global Catalogue of Microorganisms (GCM) 10K type strain sequencing project: providing services to taxonomists for standard genome sequencing and annotation.</title>
        <authorList>
            <consortium name="The Broad Institute Genomics Platform"/>
            <consortium name="The Broad Institute Genome Sequencing Center for Infectious Disease"/>
            <person name="Wu L."/>
            <person name="Ma J."/>
        </authorList>
    </citation>
    <scope>NUCLEOTIDE SEQUENCE [LARGE SCALE GENOMIC DNA]</scope>
    <source>
        <strain evidence="3">CCM 8905</strain>
    </source>
</reference>
<keyword evidence="1" id="KW-0472">Membrane</keyword>
<organism evidence="2 3">
    <name type="scientific">Levilactobacillus tongjiangensis</name>
    <dbReference type="NCBI Taxonomy" id="2486023"/>
    <lineage>
        <taxon>Bacteria</taxon>
        <taxon>Bacillati</taxon>
        <taxon>Bacillota</taxon>
        <taxon>Bacilli</taxon>
        <taxon>Lactobacillales</taxon>
        <taxon>Lactobacillaceae</taxon>
        <taxon>Levilactobacillus</taxon>
    </lineage>
</organism>
<proteinExistence type="predicted"/>
<feature type="transmembrane region" description="Helical" evidence="1">
    <location>
        <begin position="164"/>
        <end position="182"/>
    </location>
</feature>
<dbReference type="EMBL" id="JBHSSK010000005">
    <property type="protein sequence ID" value="MFC6206172.1"/>
    <property type="molecule type" value="Genomic_DNA"/>
</dbReference>
<keyword evidence="3" id="KW-1185">Reference proteome</keyword>
<feature type="transmembrane region" description="Helical" evidence="1">
    <location>
        <begin position="135"/>
        <end position="157"/>
    </location>
</feature>
<keyword evidence="1" id="KW-1133">Transmembrane helix</keyword>
<name>A0ABW1SPV4_9LACO</name>
<accession>A0ABW1SPV4</accession>
<feature type="transmembrane region" description="Helical" evidence="1">
    <location>
        <begin position="59"/>
        <end position="78"/>
    </location>
</feature>
<dbReference type="Proteomes" id="UP001596254">
    <property type="component" value="Unassembled WGS sequence"/>
</dbReference>